<accession>A0AAD7N5T0</accession>
<dbReference type="AlphaFoldDB" id="A0AAD7N5T0"/>
<feature type="compositionally biased region" description="Basic residues" evidence="1">
    <location>
        <begin position="39"/>
        <end position="56"/>
    </location>
</feature>
<evidence type="ECO:0000313" key="3">
    <source>
        <dbReference type="Proteomes" id="UP001215598"/>
    </source>
</evidence>
<dbReference type="EMBL" id="JARKIB010000078">
    <property type="protein sequence ID" value="KAJ7747066.1"/>
    <property type="molecule type" value="Genomic_DNA"/>
</dbReference>
<name>A0AAD7N5T0_9AGAR</name>
<protein>
    <submittedName>
        <fullName evidence="2">Uncharacterized protein</fullName>
    </submittedName>
</protein>
<feature type="region of interest" description="Disordered" evidence="1">
    <location>
        <begin position="27"/>
        <end position="56"/>
    </location>
</feature>
<evidence type="ECO:0000313" key="2">
    <source>
        <dbReference type="EMBL" id="KAJ7747066.1"/>
    </source>
</evidence>
<reference evidence="2" key="1">
    <citation type="submission" date="2023-03" db="EMBL/GenBank/DDBJ databases">
        <title>Massive genome expansion in bonnet fungi (Mycena s.s.) driven by repeated elements and novel gene families across ecological guilds.</title>
        <authorList>
            <consortium name="Lawrence Berkeley National Laboratory"/>
            <person name="Harder C.B."/>
            <person name="Miyauchi S."/>
            <person name="Viragh M."/>
            <person name="Kuo A."/>
            <person name="Thoen E."/>
            <person name="Andreopoulos B."/>
            <person name="Lu D."/>
            <person name="Skrede I."/>
            <person name="Drula E."/>
            <person name="Henrissat B."/>
            <person name="Morin E."/>
            <person name="Kohler A."/>
            <person name="Barry K."/>
            <person name="LaButti K."/>
            <person name="Morin E."/>
            <person name="Salamov A."/>
            <person name="Lipzen A."/>
            <person name="Mereny Z."/>
            <person name="Hegedus B."/>
            <person name="Baldrian P."/>
            <person name="Stursova M."/>
            <person name="Weitz H."/>
            <person name="Taylor A."/>
            <person name="Grigoriev I.V."/>
            <person name="Nagy L.G."/>
            <person name="Martin F."/>
            <person name="Kauserud H."/>
        </authorList>
    </citation>
    <scope>NUCLEOTIDE SEQUENCE</scope>
    <source>
        <strain evidence="2">CBHHK182m</strain>
    </source>
</reference>
<proteinExistence type="predicted"/>
<keyword evidence="3" id="KW-1185">Reference proteome</keyword>
<evidence type="ECO:0000256" key="1">
    <source>
        <dbReference type="SAM" id="MobiDB-lite"/>
    </source>
</evidence>
<comment type="caution">
    <text evidence="2">The sequence shown here is derived from an EMBL/GenBank/DDBJ whole genome shotgun (WGS) entry which is preliminary data.</text>
</comment>
<feature type="compositionally biased region" description="Acidic residues" evidence="1">
    <location>
        <begin position="197"/>
        <end position="206"/>
    </location>
</feature>
<feature type="region of interest" description="Disordered" evidence="1">
    <location>
        <begin position="184"/>
        <end position="206"/>
    </location>
</feature>
<dbReference type="Proteomes" id="UP001215598">
    <property type="component" value="Unassembled WGS sequence"/>
</dbReference>
<organism evidence="2 3">
    <name type="scientific">Mycena metata</name>
    <dbReference type="NCBI Taxonomy" id="1033252"/>
    <lineage>
        <taxon>Eukaryota</taxon>
        <taxon>Fungi</taxon>
        <taxon>Dikarya</taxon>
        <taxon>Basidiomycota</taxon>
        <taxon>Agaricomycotina</taxon>
        <taxon>Agaricomycetes</taxon>
        <taxon>Agaricomycetidae</taxon>
        <taxon>Agaricales</taxon>
        <taxon>Marasmiineae</taxon>
        <taxon>Mycenaceae</taxon>
        <taxon>Mycena</taxon>
    </lineage>
</organism>
<gene>
    <name evidence="2" type="ORF">B0H16DRAFT_935662</name>
</gene>
<sequence>MAVQEFGSGASEQTQAQRLLEGARFASGCRGSGEQSKSIQRRNPRRHHSFSRRRKLSLQRTCAPSAVSTRLATQYILLRRCSNWCMMFRHRLVVKSRPTEGRRKGRRLTGFGLRHPKRRARASTHIPSKNRASRRVNMLGGGHECRYAALCFVSCALPNQGSDRSEAPLKSSCAAFEPTLRSRCTTPNRPAATPDILEGDEGPTVQ</sequence>